<keyword evidence="2" id="KW-0812">Transmembrane</keyword>
<feature type="transmembrane region" description="Helical" evidence="2">
    <location>
        <begin position="41"/>
        <end position="65"/>
    </location>
</feature>
<dbReference type="AlphaFoldDB" id="A0A9X0WJ36"/>
<feature type="region of interest" description="Disordered" evidence="1">
    <location>
        <begin position="455"/>
        <end position="475"/>
    </location>
</feature>
<feature type="transmembrane region" description="Helical" evidence="2">
    <location>
        <begin position="246"/>
        <end position="263"/>
    </location>
</feature>
<evidence type="ECO:0000256" key="1">
    <source>
        <dbReference type="SAM" id="MobiDB-lite"/>
    </source>
</evidence>
<feature type="transmembrane region" description="Helical" evidence="2">
    <location>
        <begin position="225"/>
        <end position="240"/>
    </location>
</feature>
<protein>
    <recommendedName>
        <fullName evidence="5">O-antigen ligase domain-containing protein</fullName>
    </recommendedName>
</protein>
<name>A0A9X0WJ36_9GAMM</name>
<organism evidence="3 4">
    <name type="scientific">Thiocapsa imhoffii</name>
    <dbReference type="NCBI Taxonomy" id="382777"/>
    <lineage>
        <taxon>Bacteria</taxon>
        <taxon>Pseudomonadati</taxon>
        <taxon>Pseudomonadota</taxon>
        <taxon>Gammaproteobacteria</taxon>
        <taxon>Chromatiales</taxon>
        <taxon>Chromatiaceae</taxon>
        <taxon>Thiocapsa</taxon>
    </lineage>
</organism>
<feature type="transmembrane region" description="Helical" evidence="2">
    <location>
        <begin position="85"/>
        <end position="103"/>
    </location>
</feature>
<feature type="transmembrane region" description="Helical" evidence="2">
    <location>
        <begin position="109"/>
        <end position="129"/>
    </location>
</feature>
<gene>
    <name evidence="3" type="ORF">CKO25_10465</name>
</gene>
<proteinExistence type="predicted"/>
<feature type="transmembrane region" description="Helical" evidence="2">
    <location>
        <begin position="141"/>
        <end position="161"/>
    </location>
</feature>
<reference evidence="3 4" key="1">
    <citation type="journal article" date="2020" name="Microorganisms">
        <title>Osmotic Adaptation and Compatible Solute Biosynthesis of Phototrophic Bacteria as Revealed from Genome Analyses.</title>
        <authorList>
            <person name="Imhoff J.F."/>
            <person name="Rahn T."/>
            <person name="Kunzel S."/>
            <person name="Keller A."/>
            <person name="Neulinger S.C."/>
        </authorList>
    </citation>
    <scope>NUCLEOTIDE SEQUENCE [LARGE SCALE GENOMIC DNA]</scope>
    <source>
        <strain evidence="3 4">DSM 21303</strain>
    </source>
</reference>
<keyword evidence="2" id="KW-1133">Transmembrane helix</keyword>
<keyword evidence="4" id="KW-1185">Reference proteome</keyword>
<dbReference type="RefSeq" id="WP_200387874.1">
    <property type="nucleotide sequence ID" value="NZ_NRSD01000009.1"/>
</dbReference>
<evidence type="ECO:0000313" key="3">
    <source>
        <dbReference type="EMBL" id="MBK1645067.1"/>
    </source>
</evidence>
<sequence>MPLYALFFVVVAGSVLTLSRWRYGLYVAVVIVAFQDPVRKLAPGAAGYLVLATTPVLLSTIVALIGSRRFWWRDLATNFPAIDRAMAYFVLACVPPVLISATYGPGSWMLTLLGIFSYGTLLMMIVVGYHFPKNTKSIRQFLGFYCIVTSVMLIGGPMQYFDLWPDSPLLGTEALDMDWIRHGSGYIIKMIAGFYRSPDVMGWHAAAVMMISFVLAMTARGPTRWIWLLLGATAAFPLLICGRRKMVYMIPAFFVAMTALQLMAGGQSKILTRIGLIVVPLASLWIGQVWMGQDSEQIRYYTENPQDVQSQFQQHGFESLITTHRQAGFLGSGMGVATPGSHQLQVTRPRVWQESGPSRVLVELGVPGLLALVFLLATILRSAWQVTRTHLRAQSPVAGYALGLLAFFIANVSGLIISGQILADAFVATFLGLSVGLVLAMARVSVPAREELNRAVNPPGLPNRAEGIPSMRSSS</sequence>
<evidence type="ECO:0000256" key="2">
    <source>
        <dbReference type="SAM" id="Phobius"/>
    </source>
</evidence>
<feature type="transmembrane region" description="Helical" evidence="2">
    <location>
        <begin position="200"/>
        <end position="218"/>
    </location>
</feature>
<feature type="transmembrane region" description="Helical" evidence="2">
    <location>
        <begin position="425"/>
        <end position="444"/>
    </location>
</feature>
<evidence type="ECO:0000313" key="4">
    <source>
        <dbReference type="Proteomes" id="UP001138802"/>
    </source>
</evidence>
<keyword evidence="2" id="KW-0472">Membrane</keyword>
<accession>A0A9X0WJ36</accession>
<dbReference type="Proteomes" id="UP001138802">
    <property type="component" value="Unassembled WGS sequence"/>
</dbReference>
<feature type="transmembrane region" description="Helical" evidence="2">
    <location>
        <begin position="364"/>
        <end position="384"/>
    </location>
</feature>
<feature type="transmembrane region" description="Helical" evidence="2">
    <location>
        <begin position="270"/>
        <end position="291"/>
    </location>
</feature>
<comment type="caution">
    <text evidence="3">The sequence shown here is derived from an EMBL/GenBank/DDBJ whole genome shotgun (WGS) entry which is preliminary data.</text>
</comment>
<dbReference type="EMBL" id="NRSD01000009">
    <property type="protein sequence ID" value="MBK1645067.1"/>
    <property type="molecule type" value="Genomic_DNA"/>
</dbReference>
<evidence type="ECO:0008006" key="5">
    <source>
        <dbReference type="Google" id="ProtNLM"/>
    </source>
</evidence>
<feature type="transmembrane region" description="Helical" evidence="2">
    <location>
        <begin position="396"/>
        <end position="419"/>
    </location>
</feature>